<sequence length="395" mass="43557">MVPTARGGAILLPPWKCLHLHRAVTLMAGWLPASQWRAAPFIFLSRGITTVTMLVSLSAAVAHAEFAFCDFVRVSGEGNVLVAAVSQEFAATRQWWVFYANARENNGTVVSRVKGVNIILDNTVWTTVAGFQIGGEKSHVGSPNLRKMEIYKSLLRNPSSAKKCNFYKTGGMKRDDRVMAFIIGWILAPRAGNHGQLLTEDIFLMHAINSRVKINWSTLVCDTIIKTTKLQMYPLPYALFLSRVFEYYNLDLVDEVSVSITHSSLIELNALHHMGFVFNDTEWTFKDDPSPSAATSPPPLSTNQSTHSDVLHSLAALTLSVARLDAKVTKLLKYHHINDEEDDPVTQDAVNSVFDTSDDESATAEDNPNSTATAANTVNDATDEETYSTADDMSD</sequence>
<gene>
    <name evidence="2" type="ORF">DEO72_LG5g1524</name>
</gene>
<accession>A0A4D6LWN5</accession>
<dbReference type="Proteomes" id="UP000501690">
    <property type="component" value="Linkage Group LG5"/>
</dbReference>
<protein>
    <submittedName>
        <fullName evidence="2">Uncharacterized protein</fullName>
    </submittedName>
</protein>
<evidence type="ECO:0000256" key="1">
    <source>
        <dbReference type="SAM" id="MobiDB-lite"/>
    </source>
</evidence>
<reference evidence="2 3" key="1">
    <citation type="submission" date="2019-04" db="EMBL/GenBank/DDBJ databases">
        <title>An improved genome assembly and genetic linkage map for asparagus bean, Vigna unguiculata ssp. sesquipedialis.</title>
        <authorList>
            <person name="Xia Q."/>
            <person name="Zhang R."/>
            <person name="Dong Y."/>
        </authorList>
    </citation>
    <scope>NUCLEOTIDE SEQUENCE [LARGE SCALE GENOMIC DNA]</scope>
    <source>
        <tissue evidence="2">Leaf</tissue>
    </source>
</reference>
<evidence type="ECO:0000313" key="2">
    <source>
        <dbReference type="EMBL" id="QCD93449.1"/>
    </source>
</evidence>
<keyword evidence="3" id="KW-1185">Reference proteome</keyword>
<feature type="region of interest" description="Disordered" evidence="1">
    <location>
        <begin position="342"/>
        <end position="395"/>
    </location>
</feature>
<feature type="region of interest" description="Disordered" evidence="1">
    <location>
        <begin position="287"/>
        <end position="307"/>
    </location>
</feature>
<name>A0A4D6LWN5_VIGUN</name>
<dbReference type="AlphaFoldDB" id="A0A4D6LWN5"/>
<feature type="compositionally biased region" description="Low complexity" evidence="1">
    <location>
        <begin position="366"/>
        <end position="380"/>
    </location>
</feature>
<feature type="compositionally biased region" description="Acidic residues" evidence="1">
    <location>
        <begin position="381"/>
        <end position="395"/>
    </location>
</feature>
<dbReference type="EMBL" id="CP039349">
    <property type="protein sequence ID" value="QCD93449.1"/>
    <property type="molecule type" value="Genomic_DNA"/>
</dbReference>
<evidence type="ECO:0000313" key="3">
    <source>
        <dbReference type="Proteomes" id="UP000501690"/>
    </source>
</evidence>
<proteinExistence type="predicted"/>
<organism evidence="2 3">
    <name type="scientific">Vigna unguiculata</name>
    <name type="common">Cowpea</name>
    <dbReference type="NCBI Taxonomy" id="3917"/>
    <lineage>
        <taxon>Eukaryota</taxon>
        <taxon>Viridiplantae</taxon>
        <taxon>Streptophyta</taxon>
        <taxon>Embryophyta</taxon>
        <taxon>Tracheophyta</taxon>
        <taxon>Spermatophyta</taxon>
        <taxon>Magnoliopsida</taxon>
        <taxon>eudicotyledons</taxon>
        <taxon>Gunneridae</taxon>
        <taxon>Pentapetalae</taxon>
        <taxon>rosids</taxon>
        <taxon>fabids</taxon>
        <taxon>Fabales</taxon>
        <taxon>Fabaceae</taxon>
        <taxon>Papilionoideae</taxon>
        <taxon>50 kb inversion clade</taxon>
        <taxon>NPAAA clade</taxon>
        <taxon>indigoferoid/millettioid clade</taxon>
        <taxon>Phaseoleae</taxon>
        <taxon>Vigna</taxon>
    </lineage>
</organism>